<name>A0A1G2JMM9_9BACT</name>
<keyword evidence="6" id="KW-0547">Nucleotide-binding</keyword>
<keyword evidence="7 13" id="KW-0418">Kinase</keyword>
<dbReference type="InterPro" id="IPR001697">
    <property type="entry name" value="Pyr_Knase"/>
</dbReference>
<evidence type="ECO:0000256" key="1">
    <source>
        <dbReference type="ARBA" id="ARBA00004997"/>
    </source>
</evidence>
<dbReference type="GO" id="GO:0016301">
    <property type="term" value="F:kinase activity"/>
    <property type="evidence" value="ECO:0007669"/>
    <property type="project" value="UniProtKB-KW"/>
</dbReference>
<dbReference type="InterPro" id="IPR015813">
    <property type="entry name" value="Pyrv/PenolPyrv_kinase-like_dom"/>
</dbReference>
<dbReference type="Proteomes" id="UP000178935">
    <property type="component" value="Unassembled WGS sequence"/>
</dbReference>
<dbReference type="InterPro" id="IPR015793">
    <property type="entry name" value="Pyrv_Knase_brl"/>
</dbReference>
<comment type="caution">
    <text evidence="15">The sequence shown here is derived from an EMBL/GenBank/DDBJ whole genome shotgun (WGS) entry which is preliminary data.</text>
</comment>
<organism evidence="15 16">
    <name type="scientific">Candidatus Staskawiczbacteria bacterium RIFOXYD1_FULL_32_13</name>
    <dbReference type="NCBI Taxonomy" id="1802234"/>
    <lineage>
        <taxon>Bacteria</taxon>
        <taxon>Candidatus Staskawicziibacteriota</taxon>
    </lineage>
</organism>
<dbReference type="GO" id="GO:0005524">
    <property type="term" value="F:ATP binding"/>
    <property type="evidence" value="ECO:0007669"/>
    <property type="project" value="UniProtKB-KW"/>
</dbReference>
<dbReference type="EMBL" id="MHPU01000025">
    <property type="protein sequence ID" value="OGZ88406.1"/>
    <property type="molecule type" value="Genomic_DNA"/>
</dbReference>
<dbReference type="Pfam" id="PF00224">
    <property type="entry name" value="PK"/>
    <property type="match status" value="1"/>
</dbReference>
<reference evidence="15 16" key="1">
    <citation type="journal article" date="2016" name="Nat. Commun.">
        <title>Thousands of microbial genomes shed light on interconnected biogeochemical processes in an aquifer system.</title>
        <authorList>
            <person name="Anantharaman K."/>
            <person name="Brown C.T."/>
            <person name="Hug L.A."/>
            <person name="Sharon I."/>
            <person name="Castelle C.J."/>
            <person name="Probst A.J."/>
            <person name="Thomas B.C."/>
            <person name="Singh A."/>
            <person name="Wilkins M.J."/>
            <person name="Karaoz U."/>
            <person name="Brodie E.L."/>
            <person name="Williams K.H."/>
            <person name="Hubbard S.S."/>
            <person name="Banfield J.F."/>
        </authorList>
    </citation>
    <scope>NUCLEOTIDE SEQUENCE [LARGE SCALE GENOMIC DNA]</scope>
</reference>
<dbReference type="Gene3D" id="2.40.33.10">
    <property type="entry name" value="PK beta-barrel domain-like"/>
    <property type="match status" value="1"/>
</dbReference>
<evidence type="ECO:0000256" key="13">
    <source>
        <dbReference type="RuleBase" id="RU000504"/>
    </source>
</evidence>
<evidence type="ECO:0000256" key="8">
    <source>
        <dbReference type="ARBA" id="ARBA00022840"/>
    </source>
</evidence>
<dbReference type="GO" id="GO:0000287">
    <property type="term" value="F:magnesium ion binding"/>
    <property type="evidence" value="ECO:0007669"/>
    <property type="project" value="UniProtKB-UniRule"/>
</dbReference>
<comment type="pathway">
    <text evidence="1 13">Carbohydrate degradation; glycolysis; pyruvate from D-glyceraldehyde 3-phosphate: step 5/5.</text>
</comment>
<keyword evidence="4 13" id="KW-0808">Transferase</keyword>
<sequence length="367" mass="40930">MPQRNCLRGIKFFPEFTRVLHKFVNPKIMCNVGKRSADFGLLKNMALAGMEIARLNFSHASNKQLVELKANLKKIKKETGKDVKILQDLCGPRIRVGILPQDVHMKEGEIYSFAFNQCDLVKKIIPIDHKELINDVKIGHPFYLINGAIELTVIKIKNNKIFAKVERGALLTSKKGINVPETKLSGGGVTKKDEVDAKFGKEQKVDYIGLSFAQSAEDVKKLRKIVGKDVKIIAKIESAVALKVIDEILKESDGIMVARGDLGIETPLEELPILQKELIRHAHWHGKPAIVATQMMLSMVEKSHPTYAEVTDVANAVFDGADVLMLSDETSVGKYPLECVKTMKKIIDKANSVLNPNALMYNQSYEK</sequence>
<dbReference type="UniPathway" id="UPA00109">
    <property type="reaction ID" value="UER00188"/>
</dbReference>
<comment type="catalytic activity">
    <reaction evidence="13">
        <text>pyruvate + ATP = phosphoenolpyruvate + ADP + H(+)</text>
        <dbReference type="Rhea" id="RHEA:18157"/>
        <dbReference type="ChEBI" id="CHEBI:15361"/>
        <dbReference type="ChEBI" id="CHEBI:15378"/>
        <dbReference type="ChEBI" id="CHEBI:30616"/>
        <dbReference type="ChEBI" id="CHEBI:58702"/>
        <dbReference type="ChEBI" id="CHEBI:456216"/>
        <dbReference type="EC" id="2.7.1.40"/>
    </reaction>
</comment>
<dbReference type="SUPFAM" id="SSF50800">
    <property type="entry name" value="PK beta-barrel domain-like"/>
    <property type="match status" value="1"/>
</dbReference>
<evidence type="ECO:0000256" key="12">
    <source>
        <dbReference type="NCBIfam" id="TIGR01064"/>
    </source>
</evidence>
<feature type="non-terminal residue" evidence="15">
    <location>
        <position position="367"/>
    </location>
</feature>
<evidence type="ECO:0000256" key="6">
    <source>
        <dbReference type="ARBA" id="ARBA00022741"/>
    </source>
</evidence>
<dbReference type="GO" id="GO:0004743">
    <property type="term" value="F:pyruvate kinase activity"/>
    <property type="evidence" value="ECO:0007669"/>
    <property type="project" value="UniProtKB-UniRule"/>
</dbReference>
<evidence type="ECO:0000256" key="3">
    <source>
        <dbReference type="ARBA" id="ARBA00012142"/>
    </source>
</evidence>
<evidence type="ECO:0000256" key="2">
    <source>
        <dbReference type="ARBA" id="ARBA00008663"/>
    </source>
</evidence>
<dbReference type="InterPro" id="IPR040442">
    <property type="entry name" value="Pyrv_kinase-like_dom_sf"/>
</dbReference>
<evidence type="ECO:0000256" key="7">
    <source>
        <dbReference type="ARBA" id="ARBA00022777"/>
    </source>
</evidence>
<feature type="domain" description="Pyruvate kinase barrel" evidence="14">
    <location>
        <begin position="26"/>
        <end position="340"/>
    </location>
</feature>
<keyword evidence="8" id="KW-0067">ATP-binding</keyword>
<evidence type="ECO:0000256" key="4">
    <source>
        <dbReference type="ARBA" id="ARBA00022679"/>
    </source>
</evidence>
<keyword evidence="9 13" id="KW-0460">Magnesium</keyword>
<dbReference type="InterPro" id="IPR015806">
    <property type="entry name" value="Pyrv_Knase_insert_dom_sf"/>
</dbReference>
<evidence type="ECO:0000256" key="11">
    <source>
        <dbReference type="ARBA" id="ARBA00023317"/>
    </source>
</evidence>
<accession>A0A1G2JMM9</accession>
<dbReference type="SUPFAM" id="SSF51621">
    <property type="entry name" value="Phosphoenolpyruvate/pyruvate domain"/>
    <property type="match status" value="1"/>
</dbReference>
<dbReference type="GO" id="GO:0030955">
    <property type="term" value="F:potassium ion binding"/>
    <property type="evidence" value="ECO:0007669"/>
    <property type="project" value="UniProtKB-UniRule"/>
</dbReference>
<evidence type="ECO:0000256" key="9">
    <source>
        <dbReference type="ARBA" id="ARBA00022842"/>
    </source>
</evidence>
<keyword evidence="11 15" id="KW-0670">Pyruvate</keyword>
<keyword evidence="5" id="KW-0479">Metal-binding</keyword>
<evidence type="ECO:0000259" key="14">
    <source>
        <dbReference type="Pfam" id="PF00224"/>
    </source>
</evidence>
<evidence type="ECO:0000313" key="15">
    <source>
        <dbReference type="EMBL" id="OGZ88406.1"/>
    </source>
</evidence>
<dbReference type="NCBIfam" id="TIGR01064">
    <property type="entry name" value="pyruv_kin"/>
    <property type="match status" value="1"/>
</dbReference>
<protein>
    <recommendedName>
        <fullName evidence="3 12">Pyruvate kinase</fullName>
        <ecNumber evidence="3 12">2.7.1.40</ecNumber>
    </recommendedName>
</protein>
<evidence type="ECO:0000256" key="5">
    <source>
        <dbReference type="ARBA" id="ARBA00022723"/>
    </source>
</evidence>
<proteinExistence type="inferred from homology"/>
<dbReference type="PANTHER" id="PTHR11817">
    <property type="entry name" value="PYRUVATE KINASE"/>
    <property type="match status" value="1"/>
</dbReference>
<gene>
    <name evidence="15" type="ORF">A2561_02925</name>
</gene>
<evidence type="ECO:0000313" key="16">
    <source>
        <dbReference type="Proteomes" id="UP000178935"/>
    </source>
</evidence>
<keyword evidence="10 13" id="KW-0324">Glycolysis</keyword>
<dbReference type="AlphaFoldDB" id="A0A1G2JMM9"/>
<dbReference type="Gene3D" id="3.20.20.60">
    <property type="entry name" value="Phosphoenolpyruvate-binding domains"/>
    <property type="match status" value="1"/>
</dbReference>
<dbReference type="PRINTS" id="PR01050">
    <property type="entry name" value="PYRUVTKNASE"/>
</dbReference>
<comment type="similarity">
    <text evidence="2 13">Belongs to the pyruvate kinase family.</text>
</comment>
<dbReference type="InterPro" id="IPR011037">
    <property type="entry name" value="Pyrv_Knase-like_insert_dom_sf"/>
</dbReference>
<dbReference type="EC" id="2.7.1.40" evidence="3 12"/>
<evidence type="ECO:0000256" key="10">
    <source>
        <dbReference type="ARBA" id="ARBA00023152"/>
    </source>
</evidence>